<dbReference type="EMBL" id="JAKUCV010007608">
    <property type="protein sequence ID" value="KAJ4822687.1"/>
    <property type="molecule type" value="Genomic_DNA"/>
</dbReference>
<dbReference type="Proteomes" id="UP001141552">
    <property type="component" value="Unassembled WGS sequence"/>
</dbReference>
<dbReference type="InterPro" id="IPR008081">
    <property type="entry name" value="Cytoplasmic_FMR1-int"/>
</dbReference>
<sequence length="242" mass="28129">MDLGFLWFREFYLESSRVIQFPIECSLPWMLVEHVLDSQNAGLLESVLLPFDIYNDSAQQSLSVLRQCFLYDEIEAEVDHCFDIFVSKLCEIIFTYYKSWAASELLDPSFLFALDNGEKYSVQPMRFTSLFKMTRVKVWSEMQSDFLPNFVLCNTTQHFVRSSRVPLVPVQKPSFLHAKPNFYCGAEELNSAHQSYTRLHGGFFGIPHMFSIVRLLGSRSLPWLIRALLDHISNKACHAFER</sequence>
<dbReference type="AlphaFoldDB" id="A0A9Q0F153"/>
<dbReference type="Pfam" id="PF05994">
    <property type="entry name" value="FragX_IP"/>
    <property type="match status" value="1"/>
</dbReference>
<dbReference type="GO" id="GO:0031267">
    <property type="term" value="F:small GTPase binding"/>
    <property type="evidence" value="ECO:0007669"/>
    <property type="project" value="InterPro"/>
</dbReference>
<evidence type="ECO:0000313" key="2">
    <source>
        <dbReference type="Proteomes" id="UP001141552"/>
    </source>
</evidence>
<dbReference type="PANTHER" id="PTHR12195">
    <property type="entry name" value="CYTOPLASMIC FMR1-INTERACTING PROTEIN-RELATED"/>
    <property type="match status" value="1"/>
</dbReference>
<organism evidence="1 2">
    <name type="scientific">Turnera subulata</name>
    <dbReference type="NCBI Taxonomy" id="218843"/>
    <lineage>
        <taxon>Eukaryota</taxon>
        <taxon>Viridiplantae</taxon>
        <taxon>Streptophyta</taxon>
        <taxon>Embryophyta</taxon>
        <taxon>Tracheophyta</taxon>
        <taxon>Spermatophyta</taxon>
        <taxon>Magnoliopsida</taxon>
        <taxon>eudicotyledons</taxon>
        <taxon>Gunneridae</taxon>
        <taxon>Pentapetalae</taxon>
        <taxon>rosids</taxon>
        <taxon>fabids</taxon>
        <taxon>Malpighiales</taxon>
        <taxon>Passifloraceae</taxon>
        <taxon>Turnera</taxon>
    </lineage>
</organism>
<dbReference type="OrthoDB" id="1716184at2759"/>
<dbReference type="PIRSF" id="PIRSF008153">
    <property type="entry name" value="FMR1_interacting"/>
    <property type="match status" value="1"/>
</dbReference>
<evidence type="ECO:0000313" key="1">
    <source>
        <dbReference type="EMBL" id="KAJ4822687.1"/>
    </source>
</evidence>
<comment type="caution">
    <text evidence="1">The sequence shown here is derived from an EMBL/GenBank/DDBJ whole genome shotgun (WGS) entry which is preliminary data.</text>
</comment>
<keyword evidence="2" id="KW-1185">Reference proteome</keyword>
<name>A0A9Q0F153_9ROSI</name>
<gene>
    <name evidence="1" type="ORF">Tsubulata_027251</name>
</gene>
<reference evidence="1" key="1">
    <citation type="submission" date="2022-02" db="EMBL/GenBank/DDBJ databases">
        <authorList>
            <person name="Henning P.M."/>
            <person name="McCubbin A.G."/>
            <person name="Shore J.S."/>
        </authorList>
    </citation>
    <scope>NUCLEOTIDE SEQUENCE</scope>
    <source>
        <strain evidence="1">F60SS</strain>
        <tissue evidence="1">Leaves</tissue>
    </source>
</reference>
<dbReference type="GO" id="GO:0030833">
    <property type="term" value="P:regulation of actin filament polymerization"/>
    <property type="evidence" value="ECO:0007669"/>
    <property type="project" value="InterPro"/>
</dbReference>
<protein>
    <submittedName>
        <fullName evidence="1">Uncharacterized protein</fullName>
    </submittedName>
</protein>
<accession>A0A9Q0F153</accession>
<proteinExistence type="predicted"/>
<reference evidence="1" key="2">
    <citation type="journal article" date="2023" name="Plants (Basel)">
        <title>Annotation of the Turnera subulata (Passifloraceae) Draft Genome Reveals the S-Locus Evolved after the Divergence of Turneroideae from Passifloroideae in a Stepwise Manner.</title>
        <authorList>
            <person name="Henning P.M."/>
            <person name="Roalson E.H."/>
            <person name="Mir W."/>
            <person name="McCubbin A.G."/>
            <person name="Shore J.S."/>
        </authorList>
    </citation>
    <scope>NUCLEOTIDE SEQUENCE</scope>
    <source>
        <strain evidence="1">F60SS</strain>
    </source>
</reference>